<dbReference type="InParanoid" id="A0A2P5FFH7"/>
<keyword evidence="3" id="KW-1185">Reference proteome</keyword>
<reference evidence="3" key="1">
    <citation type="submission" date="2016-06" db="EMBL/GenBank/DDBJ databases">
        <title>Parallel loss of symbiosis genes in relatives of nitrogen-fixing non-legume Parasponia.</title>
        <authorList>
            <person name="Van Velzen R."/>
            <person name="Holmer R."/>
            <person name="Bu F."/>
            <person name="Rutten L."/>
            <person name="Van Zeijl A."/>
            <person name="Liu W."/>
            <person name="Santuari L."/>
            <person name="Cao Q."/>
            <person name="Sharma T."/>
            <person name="Shen D."/>
            <person name="Roswanjaya Y."/>
            <person name="Wardhani T."/>
            <person name="Kalhor M.S."/>
            <person name="Jansen J."/>
            <person name="Van den Hoogen J."/>
            <person name="Gungor B."/>
            <person name="Hartog M."/>
            <person name="Hontelez J."/>
            <person name="Verver J."/>
            <person name="Yang W.-C."/>
            <person name="Schijlen E."/>
            <person name="Repin R."/>
            <person name="Schilthuizen M."/>
            <person name="Schranz E."/>
            <person name="Heidstra R."/>
            <person name="Miyata K."/>
            <person name="Fedorova E."/>
            <person name="Kohlen W."/>
            <person name="Bisseling T."/>
            <person name="Smit S."/>
            <person name="Geurts R."/>
        </authorList>
    </citation>
    <scope>NUCLEOTIDE SEQUENCE [LARGE SCALE GENOMIC DNA]</scope>
    <source>
        <strain evidence="3">cv. RG33-2</strain>
    </source>
</reference>
<protein>
    <submittedName>
        <fullName evidence="2">Uncharacterized protein</fullName>
    </submittedName>
</protein>
<name>A0A2P5FFH7_TREOI</name>
<feature type="region of interest" description="Disordered" evidence="1">
    <location>
        <begin position="1"/>
        <end position="24"/>
    </location>
</feature>
<organism evidence="2 3">
    <name type="scientific">Trema orientale</name>
    <name type="common">Charcoal tree</name>
    <name type="synonym">Celtis orientalis</name>
    <dbReference type="NCBI Taxonomy" id="63057"/>
    <lineage>
        <taxon>Eukaryota</taxon>
        <taxon>Viridiplantae</taxon>
        <taxon>Streptophyta</taxon>
        <taxon>Embryophyta</taxon>
        <taxon>Tracheophyta</taxon>
        <taxon>Spermatophyta</taxon>
        <taxon>Magnoliopsida</taxon>
        <taxon>eudicotyledons</taxon>
        <taxon>Gunneridae</taxon>
        <taxon>Pentapetalae</taxon>
        <taxon>rosids</taxon>
        <taxon>fabids</taxon>
        <taxon>Rosales</taxon>
        <taxon>Cannabaceae</taxon>
        <taxon>Trema</taxon>
    </lineage>
</organism>
<evidence type="ECO:0000313" key="3">
    <source>
        <dbReference type="Proteomes" id="UP000237000"/>
    </source>
</evidence>
<dbReference type="Proteomes" id="UP000237000">
    <property type="component" value="Unassembled WGS sequence"/>
</dbReference>
<sequence length="228" mass="24924">MLSSQSVPRTLGGEAEARPARSELSISSTLTSSGATTYGDSTFWSFFIFLQANPFLLAPQSLSFLLVSSFPLGKHSGEPSSPPTLKLFGKERLAGGRRPLEVGRAGNAGGKSFGFSSSSLRRSESNISSNELRTINDGDADNIIFFFSKIEFKFRNVSPKNNTTQKPLQIPALTPKTKIRKTLTPKQSIGKGNTGGLISPTLSSGFYKKKIKRKVEKRKLKTIQKREF</sequence>
<evidence type="ECO:0000256" key="1">
    <source>
        <dbReference type="SAM" id="MobiDB-lite"/>
    </source>
</evidence>
<accession>A0A2P5FFH7</accession>
<dbReference type="EMBL" id="JXTC01000038">
    <property type="protein sequence ID" value="PON96532.1"/>
    <property type="molecule type" value="Genomic_DNA"/>
</dbReference>
<dbReference type="OrthoDB" id="10577172at2759"/>
<gene>
    <name evidence="2" type="ORF">TorRG33x02_078050</name>
</gene>
<proteinExistence type="predicted"/>
<dbReference type="AlphaFoldDB" id="A0A2P5FFH7"/>
<comment type="caution">
    <text evidence="2">The sequence shown here is derived from an EMBL/GenBank/DDBJ whole genome shotgun (WGS) entry which is preliminary data.</text>
</comment>
<evidence type="ECO:0000313" key="2">
    <source>
        <dbReference type="EMBL" id="PON96532.1"/>
    </source>
</evidence>